<dbReference type="Proteomes" id="UP000823775">
    <property type="component" value="Unassembled WGS sequence"/>
</dbReference>
<dbReference type="EMBL" id="JACEIK010011883">
    <property type="protein sequence ID" value="MCE3215940.1"/>
    <property type="molecule type" value="Genomic_DNA"/>
</dbReference>
<organism evidence="1 2">
    <name type="scientific">Datura stramonium</name>
    <name type="common">Jimsonweed</name>
    <name type="synonym">Common thornapple</name>
    <dbReference type="NCBI Taxonomy" id="4076"/>
    <lineage>
        <taxon>Eukaryota</taxon>
        <taxon>Viridiplantae</taxon>
        <taxon>Streptophyta</taxon>
        <taxon>Embryophyta</taxon>
        <taxon>Tracheophyta</taxon>
        <taxon>Spermatophyta</taxon>
        <taxon>Magnoliopsida</taxon>
        <taxon>eudicotyledons</taxon>
        <taxon>Gunneridae</taxon>
        <taxon>Pentapetalae</taxon>
        <taxon>asterids</taxon>
        <taxon>lamiids</taxon>
        <taxon>Solanales</taxon>
        <taxon>Solanaceae</taxon>
        <taxon>Solanoideae</taxon>
        <taxon>Datureae</taxon>
        <taxon>Datura</taxon>
    </lineage>
</organism>
<sequence>MIGLSSPGLVGCAQQKFGAKRSSFIWQIYQLFYPTPIKIIVEARENEFHSSALDGDDSISNESLRISSDKVVYRKIMTGLFGQNSKATYNSTDSQTNPGQT</sequence>
<comment type="caution">
    <text evidence="1">The sequence shown here is derived from an EMBL/GenBank/DDBJ whole genome shotgun (WGS) entry which is preliminary data.</text>
</comment>
<evidence type="ECO:0000313" key="2">
    <source>
        <dbReference type="Proteomes" id="UP000823775"/>
    </source>
</evidence>
<name>A0ABS8WVA2_DATST</name>
<accession>A0ABS8WVA2</accession>
<proteinExistence type="predicted"/>
<gene>
    <name evidence="1" type="ORF">HAX54_004143</name>
</gene>
<evidence type="ECO:0000313" key="1">
    <source>
        <dbReference type="EMBL" id="MCE3215940.1"/>
    </source>
</evidence>
<keyword evidence="2" id="KW-1185">Reference proteome</keyword>
<reference evidence="1 2" key="1">
    <citation type="journal article" date="2021" name="BMC Genomics">
        <title>Datura genome reveals duplications of psychoactive alkaloid biosynthetic genes and high mutation rate following tissue culture.</title>
        <authorList>
            <person name="Rajewski A."/>
            <person name="Carter-House D."/>
            <person name="Stajich J."/>
            <person name="Litt A."/>
        </authorList>
    </citation>
    <scope>NUCLEOTIDE SEQUENCE [LARGE SCALE GENOMIC DNA]</scope>
    <source>
        <strain evidence="1">AR-01</strain>
    </source>
</reference>
<protein>
    <submittedName>
        <fullName evidence="1">Uncharacterized protein</fullName>
    </submittedName>
</protein>